<dbReference type="InterPro" id="IPR029017">
    <property type="entry name" value="Enolase-like_N"/>
</dbReference>
<evidence type="ECO:0000313" key="2">
    <source>
        <dbReference type="EMBL" id="SVB96402.1"/>
    </source>
</evidence>
<dbReference type="AlphaFoldDB" id="A0A382IAV9"/>
<dbReference type="SUPFAM" id="SSF54826">
    <property type="entry name" value="Enolase N-terminal domain-like"/>
    <property type="match status" value="1"/>
</dbReference>
<dbReference type="Gene3D" id="3.30.390.10">
    <property type="entry name" value="Enolase-like, N-terminal domain"/>
    <property type="match status" value="1"/>
</dbReference>
<proteinExistence type="predicted"/>
<evidence type="ECO:0000259" key="1">
    <source>
        <dbReference type="Pfam" id="PF03952"/>
    </source>
</evidence>
<dbReference type="Pfam" id="PF03952">
    <property type="entry name" value="Enolase_N"/>
    <property type="match status" value="1"/>
</dbReference>
<feature type="domain" description="Enolase N-terminal" evidence="1">
    <location>
        <begin position="6"/>
        <end position="37"/>
    </location>
</feature>
<name>A0A382IAV9_9ZZZZ</name>
<dbReference type="InterPro" id="IPR020811">
    <property type="entry name" value="Enolase_N"/>
</dbReference>
<gene>
    <name evidence="2" type="ORF">METZ01_LOCUS249256</name>
</gene>
<organism evidence="2">
    <name type="scientific">marine metagenome</name>
    <dbReference type="NCBI Taxonomy" id="408172"/>
    <lineage>
        <taxon>unclassified sequences</taxon>
        <taxon>metagenomes</taxon>
        <taxon>ecological metagenomes</taxon>
    </lineage>
</organism>
<feature type="non-terminal residue" evidence="2">
    <location>
        <position position="37"/>
    </location>
</feature>
<accession>A0A382IAV9</accession>
<dbReference type="EMBL" id="UINC01066074">
    <property type="protein sequence ID" value="SVB96402.1"/>
    <property type="molecule type" value="Genomic_DNA"/>
</dbReference>
<sequence length="37" mass="4053">MKEAAITRVQAREILDSRGNPTVEVDVYLSDGSFGRA</sequence>
<protein>
    <recommendedName>
        <fullName evidence="1">Enolase N-terminal domain-containing protein</fullName>
    </recommendedName>
</protein>
<reference evidence="2" key="1">
    <citation type="submission" date="2018-05" db="EMBL/GenBank/DDBJ databases">
        <authorList>
            <person name="Lanie J.A."/>
            <person name="Ng W.-L."/>
            <person name="Kazmierczak K.M."/>
            <person name="Andrzejewski T.M."/>
            <person name="Davidsen T.M."/>
            <person name="Wayne K.J."/>
            <person name="Tettelin H."/>
            <person name="Glass J.I."/>
            <person name="Rusch D."/>
            <person name="Podicherti R."/>
            <person name="Tsui H.-C.T."/>
            <person name="Winkler M.E."/>
        </authorList>
    </citation>
    <scope>NUCLEOTIDE SEQUENCE</scope>
</reference>